<dbReference type="EMBL" id="OX465079">
    <property type="protein sequence ID" value="CAI9277955.1"/>
    <property type="molecule type" value="Genomic_DNA"/>
</dbReference>
<organism evidence="1 2">
    <name type="scientific">Lactuca saligna</name>
    <name type="common">Willowleaf lettuce</name>
    <dbReference type="NCBI Taxonomy" id="75948"/>
    <lineage>
        <taxon>Eukaryota</taxon>
        <taxon>Viridiplantae</taxon>
        <taxon>Streptophyta</taxon>
        <taxon>Embryophyta</taxon>
        <taxon>Tracheophyta</taxon>
        <taxon>Spermatophyta</taxon>
        <taxon>Magnoliopsida</taxon>
        <taxon>eudicotyledons</taxon>
        <taxon>Gunneridae</taxon>
        <taxon>Pentapetalae</taxon>
        <taxon>asterids</taxon>
        <taxon>campanulids</taxon>
        <taxon>Asterales</taxon>
        <taxon>Asteraceae</taxon>
        <taxon>Cichorioideae</taxon>
        <taxon>Cichorieae</taxon>
        <taxon>Lactucinae</taxon>
        <taxon>Lactuca</taxon>
    </lineage>
</organism>
<sequence length="98" mass="11398">MVQEIGPEIGPKEYLETYYEDEGSDEETKEVEGVGEVPSESHPFEMIQYLYIEQEDSTDWTRSMEEGLAILRIQLFAAEARVVRAEQERERRNHSGDD</sequence>
<evidence type="ECO:0000313" key="2">
    <source>
        <dbReference type="Proteomes" id="UP001177003"/>
    </source>
</evidence>
<evidence type="ECO:0000313" key="1">
    <source>
        <dbReference type="EMBL" id="CAI9277955.1"/>
    </source>
</evidence>
<reference evidence="1" key="1">
    <citation type="submission" date="2023-04" db="EMBL/GenBank/DDBJ databases">
        <authorList>
            <person name="Vijverberg K."/>
            <person name="Xiong W."/>
            <person name="Schranz E."/>
        </authorList>
    </citation>
    <scope>NUCLEOTIDE SEQUENCE</scope>
</reference>
<dbReference type="AlphaFoldDB" id="A0AA35YPP8"/>
<keyword evidence="2" id="KW-1185">Reference proteome</keyword>
<dbReference type="Proteomes" id="UP001177003">
    <property type="component" value="Chromosome 3"/>
</dbReference>
<protein>
    <submittedName>
        <fullName evidence="1">Uncharacterized protein</fullName>
    </submittedName>
</protein>
<name>A0AA35YPP8_LACSI</name>
<gene>
    <name evidence="1" type="ORF">LSALG_LOCUS17859</name>
</gene>
<accession>A0AA35YPP8</accession>
<proteinExistence type="predicted"/>